<feature type="coiled-coil region" evidence="1">
    <location>
        <begin position="323"/>
        <end position="424"/>
    </location>
</feature>
<evidence type="ECO:0000313" key="3">
    <source>
        <dbReference type="EMBL" id="KAK9810024.1"/>
    </source>
</evidence>
<dbReference type="InterPro" id="IPR039341">
    <property type="entry name" value="CFAP99"/>
</dbReference>
<evidence type="ECO:0000256" key="1">
    <source>
        <dbReference type="SAM" id="Coils"/>
    </source>
</evidence>
<evidence type="ECO:0000313" key="4">
    <source>
        <dbReference type="Proteomes" id="UP001489004"/>
    </source>
</evidence>
<feature type="compositionally biased region" description="Basic and acidic residues" evidence="2">
    <location>
        <begin position="236"/>
        <end position="245"/>
    </location>
</feature>
<comment type="caution">
    <text evidence="3">The sequence shown here is derived from an EMBL/GenBank/DDBJ whole genome shotgun (WGS) entry which is preliminary data.</text>
</comment>
<sequence length="719" mass="82984">MFIRQVFYGTVRFKQLIACFTKVFYQQNSGTVLRGDVHMYSLYTYLAVIRLQELTFPQFRRLIMVKDAQKMIVFLQYLFHEETLRGPCRDQWLGIYDKEYTDGLIATLLSFMPDAAALIEELQEKVYLTKKQAETEALQFSAGAGASGASQSRTTVPAPFPLSHPRPKPMPIEQPPPPPVKGQPPPPPREGPTREEKAIEAAKQRNREQAAAKYSDPRHQPFRLKTLERPSNLQDVRTEVEEQLAKELTLQPGKPKPVPPPPTAEVRLNAAAILREDALYKKKQLEEAQMIKRYEAELRDQSEFDEWHAETVAADKAAREAEIRRRRDEMAAAQEAAIRARQQLVQENLEAGRIAKEEAKALEESLQQERHALQEANRQQRQRVIEDRQKIDEAAEKLALDKKNKAEEIRRQEAEAARKLAEEAAIEEAKRRDLIMQLRAMEKAPRQCVREFDPTEAGPHYLLDEMSLVELRERVALMKRWQQEEEDRKREDNMRRKQDRQEMLMAKAANITRIRKMAQAQAHARRHHTKVAEVEAGEKLRTRQEDQALVLYDKLESKKAAIAAEKARLVAEEKRIRFEQQQQAAGASAVEETKFRELLGGARRELIQRQQRAKQEAIVYEATNKKAYKVRMLAVKTELKAKADYISAYDQKIKELTADHQRSQAEDSLRKQSIVTTQHGSQEQQRALHESRKYVPDMHAETRTQRLLKALQAGEILAD</sequence>
<feature type="compositionally biased region" description="Basic and acidic residues" evidence="2">
    <location>
        <begin position="660"/>
        <end position="670"/>
    </location>
</feature>
<organism evidence="3 4">
    <name type="scientific">[Myrmecia] bisecta</name>
    <dbReference type="NCBI Taxonomy" id="41462"/>
    <lineage>
        <taxon>Eukaryota</taxon>
        <taxon>Viridiplantae</taxon>
        <taxon>Chlorophyta</taxon>
        <taxon>core chlorophytes</taxon>
        <taxon>Trebouxiophyceae</taxon>
        <taxon>Trebouxiales</taxon>
        <taxon>Trebouxiaceae</taxon>
        <taxon>Myrmecia</taxon>
    </lineage>
</organism>
<dbReference type="Proteomes" id="UP001489004">
    <property type="component" value="Unassembled WGS sequence"/>
</dbReference>
<keyword evidence="1" id="KW-0175">Coiled coil</keyword>
<feature type="coiled-coil region" evidence="1">
    <location>
        <begin position="552"/>
        <end position="582"/>
    </location>
</feature>
<name>A0AAW1PK87_9CHLO</name>
<dbReference type="AlphaFoldDB" id="A0AAW1PK87"/>
<dbReference type="PANTHER" id="PTHR34649">
    <property type="entry name" value="CILIA- AND FLAGELLA-ASSOCIATED PROTEIN 99"/>
    <property type="match status" value="1"/>
</dbReference>
<feature type="compositionally biased region" description="Pro residues" evidence="2">
    <location>
        <begin position="158"/>
        <end position="190"/>
    </location>
</feature>
<proteinExistence type="predicted"/>
<gene>
    <name evidence="3" type="ORF">WJX72_003564</name>
</gene>
<protein>
    <submittedName>
        <fullName evidence="3">Uncharacterized protein</fullName>
    </submittedName>
</protein>
<feature type="compositionally biased region" description="Basic and acidic residues" evidence="2">
    <location>
        <begin position="686"/>
        <end position="701"/>
    </location>
</feature>
<feature type="compositionally biased region" description="Polar residues" evidence="2">
    <location>
        <begin position="671"/>
        <end position="685"/>
    </location>
</feature>
<reference evidence="3 4" key="1">
    <citation type="journal article" date="2024" name="Nat. Commun.">
        <title>Phylogenomics reveals the evolutionary origins of lichenization in chlorophyte algae.</title>
        <authorList>
            <person name="Puginier C."/>
            <person name="Libourel C."/>
            <person name="Otte J."/>
            <person name="Skaloud P."/>
            <person name="Haon M."/>
            <person name="Grisel S."/>
            <person name="Petersen M."/>
            <person name="Berrin J.G."/>
            <person name="Delaux P.M."/>
            <person name="Dal Grande F."/>
            <person name="Keller J."/>
        </authorList>
    </citation>
    <scope>NUCLEOTIDE SEQUENCE [LARGE SCALE GENOMIC DNA]</scope>
    <source>
        <strain evidence="3 4">SAG 2043</strain>
    </source>
</reference>
<feature type="compositionally biased region" description="Pro residues" evidence="2">
    <location>
        <begin position="254"/>
        <end position="263"/>
    </location>
</feature>
<evidence type="ECO:0000256" key="2">
    <source>
        <dbReference type="SAM" id="MobiDB-lite"/>
    </source>
</evidence>
<feature type="compositionally biased region" description="Basic and acidic residues" evidence="2">
    <location>
        <begin position="191"/>
        <end position="219"/>
    </location>
</feature>
<feature type="region of interest" description="Disordered" evidence="2">
    <location>
        <begin position="660"/>
        <end position="701"/>
    </location>
</feature>
<dbReference type="EMBL" id="JALJOR010000010">
    <property type="protein sequence ID" value="KAK9810024.1"/>
    <property type="molecule type" value="Genomic_DNA"/>
</dbReference>
<keyword evidence="4" id="KW-1185">Reference proteome</keyword>
<feature type="region of interest" description="Disordered" evidence="2">
    <location>
        <begin position="142"/>
        <end position="264"/>
    </location>
</feature>
<dbReference type="PANTHER" id="PTHR34649:SF1">
    <property type="entry name" value="CILIA- AND FLAGELLA-ASSOCIATED PROTEIN 99"/>
    <property type="match status" value="1"/>
</dbReference>
<accession>A0AAW1PK87</accession>